<evidence type="ECO:0000313" key="3">
    <source>
        <dbReference type="Proteomes" id="UP000194139"/>
    </source>
</evidence>
<reference evidence="2 3" key="1">
    <citation type="submission" date="2017-05" db="EMBL/GenBank/DDBJ databases">
        <title>Complete and WGS of Bordetella genogroups.</title>
        <authorList>
            <person name="Spilker T."/>
            <person name="LiPuma J."/>
        </authorList>
    </citation>
    <scope>NUCLEOTIDE SEQUENCE [LARGE SCALE GENOMIC DNA]</scope>
    <source>
        <strain evidence="2 3">AU17164</strain>
    </source>
</reference>
<protein>
    <recommendedName>
        <fullName evidence="4">DUF5666 domain-containing protein</fullName>
    </recommendedName>
</protein>
<organism evidence="2 3">
    <name type="scientific">Bordetella genomosp. 9</name>
    <dbReference type="NCBI Taxonomy" id="1416803"/>
    <lineage>
        <taxon>Bacteria</taxon>
        <taxon>Pseudomonadati</taxon>
        <taxon>Pseudomonadota</taxon>
        <taxon>Betaproteobacteria</taxon>
        <taxon>Burkholderiales</taxon>
        <taxon>Alcaligenaceae</taxon>
        <taxon>Bordetella</taxon>
    </lineage>
</organism>
<feature type="signal peptide" evidence="1">
    <location>
        <begin position="1"/>
        <end position="29"/>
    </location>
</feature>
<dbReference type="AlphaFoldDB" id="A0A1W6YZ64"/>
<sequence>MHIPRTRRFLIGSLTGAVLAFGGLSTAIAAGPSPENARVRGTVAALTGNQLQVNARDGTSVTVTLKEGWTASAVVKASIGDIKPGDFVGIASLPGSEGGDGALEVLIFPPALKGRGEGSYGWDLKPNSTMTNATVGDAVKSVNGSVVTVNFHGQEKKISIPNGTPVVTLAPATPDDVKPGTAVFIPAEKSADGALSAGQLVVGKNGVVPPM</sequence>
<accession>A0A1W6YZ64</accession>
<name>A0A1W6YZ64_9BORD</name>
<evidence type="ECO:0008006" key="4">
    <source>
        <dbReference type="Google" id="ProtNLM"/>
    </source>
</evidence>
<evidence type="ECO:0000256" key="1">
    <source>
        <dbReference type="SAM" id="SignalP"/>
    </source>
</evidence>
<dbReference type="EMBL" id="CP021109">
    <property type="protein sequence ID" value="ARP86380.1"/>
    <property type="molecule type" value="Genomic_DNA"/>
</dbReference>
<dbReference type="Proteomes" id="UP000194139">
    <property type="component" value="Chromosome"/>
</dbReference>
<keyword evidence="1" id="KW-0732">Signal</keyword>
<dbReference type="RefSeq" id="WP_086072190.1">
    <property type="nucleotide sequence ID" value="NZ_CP021109.1"/>
</dbReference>
<keyword evidence="3" id="KW-1185">Reference proteome</keyword>
<gene>
    <name evidence="2" type="ORF">CAL13_09350</name>
</gene>
<evidence type="ECO:0000313" key="2">
    <source>
        <dbReference type="EMBL" id="ARP86380.1"/>
    </source>
</evidence>
<proteinExistence type="predicted"/>
<feature type="chain" id="PRO_5012009493" description="DUF5666 domain-containing protein" evidence="1">
    <location>
        <begin position="30"/>
        <end position="211"/>
    </location>
</feature>